<accession>A0A6L5WGH4</accession>
<dbReference type="Gene3D" id="3.90.320.10">
    <property type="match status" value="1"/>
</dbReference>
<dbReference type="InterPro" id="IPR038726">
    <property type="entry name" value="PDDEXK_AddAB-type"/>
</dbReference>
<gene>
    <name evidence="2" type="ORF">F1B92_02805</name>
</gene>
<evidence type="ECO:0000313" key="3">
    <source>
        <dbReference type="Proteomes" id="UP000476338"/>
    </source>
</evidence>
<dbReference type="RefSeq" id="WP_154570402.1">
    <property type="nucleotide sequence ID" value="NZ_VWSJ01000007.1"/>
</dbReference>
<name>A0A6L5WGH4_9BACT</name>
<dbReference type="Proteomes" id="UP000476338">
    <property type="component" value="Unassembled WGS sequence"/>
</dbReference>
<keyword evidence="3" id="KW-1185">Reference proteome</keyword>
<dbReference type="InterPro" id="IPR011604">
    <property type="entry name" value="PDDEXK-like_dom_sf"/>
</dbReference>
<protein>
    <submittedName>
        <fullName evidence="2">PD-(D/E)XK nuclease family protein</fullName>
    </submittedName>
</protein>
<dbReference type="SUPFAM" id="SSF52980">
    <property type="entry name" value="Restriction endonuclease-like"/>
    <property type="match status" value="1"/>
</dbReference>
<dbReference type="InterPro" id="IPR011335">
    <property type="entry name" value="Restrct_endonuc-II-like"/>
</dbReference>
<reference evidence="2 3" key="1">
    <citation type="submission" date="2019-09" db="EMBL/GenBank/DDBJ databases">
        <authorList>
            <person name="Silva M."/>
            <person name="Pereira G."/>
            <person name="Lopes-Da-Costa L."/>
            <person name="Silva E."/>
        </authorList>
    </citation>
    <scope>NUCLEOTIDE SEQUENCE [LARGE SCALE GENOMIC DNA]</scope>
    <source>
        <strain evidence="2 3">FMV-PI01</strain>
    </source>
</reference>
<comment type="caution">
    <text evidence="2">The sequence shown here is derived from an EMBL/GenBank/DDBJ whole genome shotgun (WGS) entry which is preliminary data.</text>
</comment>
<reference evidence="2 3" key="2">
    <citation type="submission" date="2020-03" db="EMBL/GenBank/DDBJ databases">
        <title>Campylobacter portucalensis sp. nov., a new species of Campylobacter isolated from the reproductive tract of bulls.</title>
        <authorList>
            <person name="Silva M.F."/>
            <person name="Pereira G."/>
            <person name="Carneiro C."/>
            <person name="Hemphill A."/>
            <person name="Mateus L."/>
            <person name="Lopes-Da-Costa L."/>
            <person name="Silva E."/>
        </authorList>
    </citation>
    <scope>NUCLEOTIDE SEQUENCE [LARGE SCALE GENOMIC DNA]</scope>
    <source>
        <strain evidence="2 3">FMV-PI01</strain>
    </source>
</reference>
<evidence type="ECO:0000259" key="1">
    <source>
        <dbReference type="Pfam" id="PF12705"/>
    </source>
</evidence>
<evidence type="ECO:0000313" key="2">
    <source>
        <dbReference type="EMBL" id="MSN96134.1"/>
    </source>
</evidence>
<proteinExistence type="predicted"/>
<sequence length="782" mass="92134">MIKKELLVFTSNRKLKRYLDNFGDGLLPKTISINEFFSKATFSNKLSLVSDMNRIFIMQEAINLTKNSSKTIHLPKNEFEFLKNGEYIFSFFKELAVTKKSISDLKFSDIYANYEEHLEILEELLKNYKNLLTRNGFYDDITICDDYIVNEEFIKNYNEITIFIDGILSDFELEILNKIRNLVEVKFNLNANYLTKKMLSFFVDIKQNLEFGSIYEFNLSNFSLELKSEFKPNCDQIFVRGFDLKALQCFYIFEKISYFIECGIEAKNIAVILPDDKFSEILMNLDIKNMLNFAMGKRLKNTNTIKILEILRECVDLNFTPNLVNNYLKSDFFDTKSLFLNEFKISPSFFENFKYKFYQKCNFTDFMGILDEILNSTKELNLKEKLNPLLFEIEIFLKSRSLKFYEICELFLLKINNLKIDYVGGGEISVLGILECRGIKFDAIIIPEFNDDLVPKRSVNEMFLNSKVRSNAGLISYKDREDLQKFYYENLIYLAKKVAICYDSSKGKNVSRFLNRFKNTIDDRKFSDEDYLNIFKGKKISPKPLNLVFTHDFFEQSLSFSRLNLFLKSKSSYAYKYILKIPPSKPVNCEFDAKNKGILMHKILEQIYVKYEFFDYSEFKNLFLKYFDFISELEKAIVLKKFKEVEKVFEEHESDGWQFYKSEAQFNDVLFEGILIKGIIDRIDVRDGDICIIDYKSGSVNANSLQIPFYKALMGLSDDVEAKFFSLKSAEFITSKASLEKLIEKINEIKEISNRAYDFYDKKQYEYSDYPVLIKDYNERLS</sequence>
<dbReference type="InterPro" id="IPR027417">
    <property type="entry name" value="P-loop_NTPase"/>
</dbReference>
<dbReference type="SUPFAM" id="SSF52540">
    <property type="entry name" value="P-loop containing nucleoside triphosphate hydrolases"/>
    <property type="match status" value="1"/>
</dbReference>
<dbReference type="EMBL" id="VWSJ01000007">
    <property type="protein sequence ID" value="MSN96134.1"/>
    <property type="molecule type" value="Genomic_DNA"/>
</dbReference>
<dbReference type="Pfam" id="PF12705">
    <property type="entry name" value="PDDEXK_1"/>
    <property type="match status" value="1"/>
</dbReference>
<feature type="domain" description="PD-(D/E)XK endonuclease-like" evidence="1">
    <location>
        <begin position="557"/>
        <end position="751"/>
    </location>
</feature>
<dbReference type="AlphaFoldDB" id="A0A6L5WGH4"/>
<organism evidence="2 3">
    <name type="scientific">Campylobacter portucalensis</name>
    <dbReference type="NCBI Taxonomy" id="2608384"/>
    <lineage>
        <taxon>Bacteria</taxon>
        <taxon>Pseudomonadati</taxon>
        <taxon>Campylobacterota</taxon>
        <taxon>Epsilonproteobacteria</taxon>
        <taxon>Campylobacterales</taxon>
        <taxon>Campylobacteraceae</taxon>
        <taxon>Campylobacter</taxon>
    </lineage>
</organism>